<evidence type="ECO:0000256" key="1">
    <source>
        <dbReference type="SAM" id="MobiDB-lite"/>
    </source>
</evidence>
<feature type="region of interest" description="Disordered" evidence="1">
    <location>
        <begin position="1"/>
        <end position="144"/>
    </location>
</feature>
<feature type="compositionally biased region" description="Basic and acidic residues" evidence="1">
    <location>
        <begin position="17"/>
        <end position="28"/>
    </location>
</feature>
<dbReference type="OrthoDB" id="10465635at2759"/>
<name>A0A2P5I7C0_DIAHE</name>
<keyword evidence="3" id="KW-1185">Reference proteome</keyword>
<comment type="caution">
    <text evidence="2">The sequence shown here is derived from an EMBL/GenBank/DDBJ whole genome shotgun (WGS) entry which is preliminary data.</text>
</comment>
<evidence type="ECO:0000313" key="3">
    <source>
        <dbReference type="Proteomes" id="UP000094444"/>
    </source>
</evidence>
<organism evidence="2 3">
    <name type="scientific">Diaporthe helianthi</name>
    <dbReference type="NCBI Taxonomy" id="158607"/>
    <lineage>
        <taxon>Eukaryota</taxon>
        <taxon>Fungi</taxon>
        <taxon>Dikarya</taxon>
        <taxon>Ascomycota</taxon>
        <taxon>Pezizomycotina</taxon>
        <taxon>Sordariomycetes</taxon>
        <taxon>Sordariomycetidae</taxon>
        <taxon>Diaporthales</taxon>
        <taxon>Diaporthaceae</taxon>
        <taxon>Diaporthe</taxon>
    </lineage>
</organism>
<accession>A0A2P5I7C0</accession>
<sequence length="144" mass="15614">MHLSGALYKGRNSKLGKKVDKSTLESKSGESSTVAVSGQEERTDGSTQQHCPSIRTRGDKDDDKPPARRESAPHPKLPNTSSRRKKSSSRDTSVVMGRGRSHSLSNPPEVPFDIVRTGSASPRRTSLFCPDPALADDKDDATVR</sequence>
<protein>
    <submittedName>
        <fullName evidence="2">Uncharacterized protein</fullName>
    </submittedName>
</protein>
<dbReference type="EMBL" id="MAVT02000190">
    <property type="protein sequence ID" value="POS78384.1"/>
    <property type="molecule type" value="Genomic_DNA"/>
</dbReference>
<dbReference type="InParanoid" id="A0A2P5I7C0"/>
<gene>
    <name evidence="2" type="ORF">DHEL01_v203213</name>
</gene>
<reference evidence="2" key="1">
    <citation type="submission" date="2017-09" db="EMBL/GenBank/DDBJ databases">
        <title>Polyketide synthases of a Diaporthe helianthi virulent isolate.</title>
        <authorList>
            <person name="Baroncelli R."/>
        </authorList>
    </citation>
    <scope>NUCLEOTIDE SEQUENCE [LARGE SCALE GENOMIC DNA]</scope>
    <source>
        <strain evidence="2">7/96</strain>
    </source>
</reference>
<dbReference type="AlphaFoldDB" id="A0A2P5I7C0"/>
<proteinExistence type="predicted"/>
<feature type="compositionally biased region" description="Basic and acidic residues" evidence="1">
    <location>
        <begin position="56"/>
        <end position="73"/>
    </location>
</feature>
<dbReference type="Proteomes" id="UP000094444">
    <property type="component" value="Unassembled WGS sequence"/>
</dbReference>
<evidence type="ECO:0000313" key="2">
    <source>
        <dbReference type="EMBL" id="POS78384.1"/>
    </source>
</evidence>